<dbReference type="Pfam" id="PF02575">
    <property type="entry name" value="YbaB_DNA_bd"/>
    <property type="match status" value="1"/>
</dbReference>
<feature type="region of interest" description="Disordered" evidence="1">
    <location>
        <begin position="170"/>
        <end position="190"/>
    </location>
</feature>
<keyword evidence="3" id="KW-1185">Reference proteome</keyword>
<dbReference type="KEGG" id="acan:ACA1_288550"/>
<dbReference type="GO" id="GO:0003677">
    <property type="term" value="F:DNA binding"/>
    <property type="evidence" value="ECO:0007669"/>
    <property type="project" value="InterPro"/>
</dbReference>
<accession>L8HHU9</accession>
<feature type="region of interest" description="Disordered" evidence="1">
    <location>
        <begin position="86"/>
        <end position="112"/>
    </location>
</feature>
<dbReference type="SUPFAM" id="SSF82607">
    <property type="entry name" value="YbaB-like"/>
    <property type="match status" value="1"/>
</dbReference>
<reference evidence="2 3" key="1">
    <citation type="journal article" date="2013" name="Genome Biol.">
        <title>Genome of Acanthamoeba castellanii highlights extensive lateral gene transfer and early evolution of tyrosine kinase signaling.</title>
        <authorList>
            <person name="Clarke M."/>
            <person name="Lohan A.J."/>
            <person name="Liu B."/>
            <person name="Lagkouvardos I."/>
            <person name="Roy S."/>
            <person name="Zafar N."/>
            <person name="Bertelli C."/>
            <person name="Schilde C."/>
            <person name="Kianianmomeni A."/>
            <person name="Burglin T.R."/>
            <person name="Frech C."/>
            <person name="Turcotte B."/>
            <person name="Kopec K.O."/>
            <person name="Synnott J.M."/>
            <person name="Choo C."/>
            <person name="Paponov I."/>
            <person name="Finkler A."/>
            <person name="Soon Heng Tan C."/>
            <person name="Hutchins A.P."/>
            <person name="Weinmeier T."/>
            <person name="Rattei T."/>
            <person name="Chu J.S."/>
            <person name="Gimenez G."/>
            <person name="Irimia M."/>
            <person name="Rigden D.J."/>
            <person name="Fitzpatrick D.A."/>
            <person name="Lorenzo-Morales J."/>
            <person name="Bateman A."/>
            <person name="Chiu C.H."/>
            <person name="Tang P."/>
            <person name="Hegemann P."/>
            <person name="Fromm H."/>
            <person name="Raoult D."/>
            <person name="Greub G."/>
            <person name="Miranda-Saavedra D."/>
            <person name="Chen N."/>
            <person name="Nash P."/>
            <person name="Ginger M.L."/>
            <person name="Horn M."/>
            <person name="Schaap P."/>
            <person name="Caler L."/>
            <person name="Loftus B."/>
        </authorList>
    </citation>
    <scope>NUCLEOTIDE SEQUENCE [LARGE SCALE GENOMIC DNA]</scope>
    <source>
        <strain evidence="2 3">Neff</strain>
    </source>
</reference>
<sequence>MWRHKGGEAGMEEALRRLKGALGKGRGWTRGMVRALEERRFAGEAGGGMVELQMNGLGRLLDFKVDPALGRHHESQNALFKMLQEDPSDTTDVEPEQKHDGDVSQRQNTGRQEEYDYRANNTIQHAGVQYILDSIIAALQNPERKWWSEQSEDLKTIIVHSLVGARRCGEEKEAGEESPAARTCMASPLQ</sequence>
<name>L8HHU9_ACACF</name>
<dbReference type="InterPro" id="IPR004401">
    <property type="entry name" value="YbaB/EbfC"/>
</dbReference>
<evidence type="ECO:0000313" key="3">
    <source>
        <dbReference type="Proteomes" id="UP000011083"/>
    </source>
</evidence>
<dbReference type="AlphaFoldDB" id="L8HHU9"/>
<protein>
    <submittedName>
        <fullName evidence="2">Uncharacterized protein</fullName>
    </submittedName>
</protein>
<dbReference type="InterPro" id="IPR036894">
    <property type="entry name" value="YbaB-like_sf"/>
</dbReference>
<gene>
    <name evidence="2" type="ORF">ACA1_288550</name>
</gene>
<dbReference type="Proteomes" id="UP000011083">
    <property type="component" value="Unassembled WGS sequence"/>
</dbReference>
<dbReference type="RefSeq" id="XP_004367889.1">
    <property type="nucleotide sequence ID" value="XM_004367832.1"/>
</dbReference>
<dbReference type="GeneID" id="14926177"/>
<evidence type="ECO:0000256" key="1">
    <source>
        <dbReference type="SAM" id="MobiDB-lite"/>
    </source>
</evidence>
<organism evidence="2 3">
    <name type="scientific">Acanthamoeba castellanii (strain ATCC 30010 / Neff)</name>
    <dbReference type="NCBI Taxonomy" id="1257118"/>
    <lineage>
        <taxon>Eukaryota</taxon>
        <taxon>Amoebozoa</taxon>
        <taxon>Discosea</taxon>
        <taxon>Longamoebia</taxon>
        <taxon>Centramoebida</taxon>
        <taxon>Acanthamoebidae</taxon>
        <taxon>Acanthamoeba</taxon>
    </lineage>
</organism>
<dbReference type="VEuPathDB" id="AmoebaDB:ACA1_288550"/>
<dbReference type="EMBL" id="KB007805">
    <property type="protein sequence ID" value="ELR25134.1"/>
    <property type="molecule type" value="Genomic_DNA"/>
</dbReference>
<evidence type="ECO:0000313" key="2">
    <source>
        <dbReference type="EMBL" id="ELR25134.1"/>
    </source>
</evidence>
<proteinExistence type="predicted"/>
<dbReference type="Gene3D" id="3.30.1310.10">
    <property type="entry name" value="Nucleoid-associated protein YbaB-like domain"/>
    <property type="match status" value="1"/>
</dbReference>